<name>A0AA86T241_9FABA</name>
<sequence length="83" mass="9261">MVVERRLVNNGGSHGNEGTSISLRLTTFRMVALKVHDVGSSHVNGARRQRENDRRGAGFGNGDKWIEIERRGNGDNGDQERMK</sequence>
<gene>
    <name evidence="2" type="ORF">AYBTSS11_LOCUS27477</name>
</gene>
<feature type="compositionally biased region" description="Basic and acidic residues" evidence="1">
    <location>
        <begin position="64"/>
        <end position="83"/>
    </location>
</feature>
<keyword evidence="3" id="KW-1185">Reference proteome</keyword>
<evidence type="ECO:0000313" key="3">
    <source>
        <dbReference type="Proteomes" id="UP001189624"/>
    </source>
</evidence>
<protein>
    <submittedName>
        <fullName evidence="2">Uncharacterized protein</fullName>
    </submittedName>
</protein>
<feature type="region of interest" description="Disordered" evidence="1">
    <location>
        <begin position="41"/>
        <end position="83"/>
    </location>
</feature>
<accession>A0AA86T241</accession>
<dbReference type="EMBL" id="OY731406">
    <property type="protein sequence ID" value="CAJ1975364.1"/>
    <property type="molecule type" value="Genomic_DNA"/>
</dbReference>
<evidence type="ECO:0000313" key="2">
    <source>
        <dbReference type="EMBL" id="CAJ1975364.1"/>
    </source>
</evidence>
<dbReference type="AlphaFoldDB" id="A0AA86T241"/>
<reference evidence="2" key="1">
    <citation type="submission" date="2023-10" db="EMBL/GenBank/DDBJ databases">
        <authorList>
            <person name="Domelevo Entfellner J.-B."/>
        </authorList>
    </citation>
    <scope>NUCLEOTIDE SEQUENCE</scope>
</reference>
<evidence type="ECO:0000256" key="1">
    <source>
        <dbReference type="SAM" id="MobiDB-lite"/>
    </source>
</evidence>
<organism evidence="2 3">
    <name type="scientific">Sphenostylis stenocarpa</name>
    <dbReference type="NCBI Taxonomy" id="92480"/>
    <lineage>
        <taxon>Eukaryota</taxon>
        <taxon>Viridiplantae</taxon>
        <taxon>Streptophyta</taxon>
        <taxon>Embryophyta</taxon>
        <taxon>Tracheophyta</taxon>
        <taxon>Spermatophyta</taxon>
        <taxon>Magnoliopsida</taxon>
        <taxon>eudicotyledons</taxon>
        <taxon>Gunneridae</taxon>
        <taxon>Pentapetalae</taxon>
        <taxon>rosids</taxon>
        <taxon>fabids</taxon>
        <taxon>Fabales</taxon>
        <taxon>Fabaceae</taxon>
        <taxon>Papilionoideae</taxon>
        <taxon>50 kb inversion clade</taxon>
        <taxon>NPAAA clade</taxon>
        <taxon>indigoferoid/millettioid clade</taxon>
        <taxon>Phaseoleae</taxon>
        <taxon>Sphenostylis</taxon>
    </lineage>
</organism>
<proteinExistence type="predicted"/>
<dbReference type="Gramene" id="rna-AYBTSS11_LOCUS27477">
    <property type="protein sequence ID" value="CAJ1975364.1"/>
    <property type="gene ID" value="gene-AYBTSS11_LOCUS27477"/>
</dbReference>
<dbReference type="Proteomes" id="UP001189624">
    <property type="component" value="Chromosome 9"/>
</dbReference>